<dbReference type="InterPro" id="IPR000014">
    <property type="entry name" value="PAS"/>
</dbReference>
<dbReference type="SMART" id="SM00388">
    <property type="entry name" value="HisKA"/>
    <property type="match status" value="1"/>
</dbReference>
<dbReference type="Gene3D" id="3.30.450.20">
    <property type="entry name" value="PAS domain"/>
    <property type="match status" value="1"/>
</dbReference>
<evidence type="ECO:0000256" key="4">
    <source>
        <dbReference type="ARBA" id="ARBA00022679"/>
    </source>
</evidence>
<dbReference type="Gene3D" id="3.30.565.10">
    <property type="entry name" value="Histidine kinase-like ATPase, C-terminal domain"/>
    <property type="match status" value="1"/>
</dbReference>
<evidence type="ECO:0000256" key="1">
    <source>
        <dbReference type="ARBA" id="ARBA00000085"/>
    </source>
</evidence>
<dbReference type="Pfam" id="PF16927">
    <property type="entry name" value="HisKA_7TM"/>
    <property type="match status" value="1"/>
</dbReference>
<dbReference type="Pfam" id="PF08448">
    <property type="entry name" value="PAS_4"/>
    <property type="match status" value="1"/>
</dbReference>
<dbReference type="SUPFAM" id="SSF55785">
    <property type="entry name" value="PYP-like sensor domain (PAS domain)"/>
    <property type="match status" value="1"/>
</dbReference>
<dbReference type="InterPro" id="IPR005467">
    <property type="entry name" value="His_kinase_dom"/>
</dbReference>
<dbReference type="InterPro" id="IPR050980">
    <property type="entry name" value="2C_sensor_his_kinase"/>
</dbReference>
<dbReference type="EC" id="2.7.13.3" evidence="2"/>
<comment type="catalytic activity">
    <reaction evidence="1">
        <text>ATP + protein L-histidine = ADP + protein N-phospho-L-histidine.</text>
        <dbReference type="EC" id="2.7.13.3"/>
    </reaction>
</comment>
<evidence type="ECO:0000259" key="11">
    <source>
        <dbReference type="PROSITE" id="PS50113"/>
    </source>
</evidence>
<dbReference type="Proteomes" id="UP001596460">
    <property type="component" value="Unassembled WGS sequence"/>
</dbReference>
<feature type="domain" description="PAC" evidence="11">
    <location>
        <begin position="295"/>
        <end position="349"/>
    </location>
</feature>
<keyword evidence="4" id="KW-0808">Transferase</keyword>
<dbReference type="PANTHER" id="PTHR44936:SF10">
    <property type="entry name" value="SENSOR PROTEIN RSTB"/>
    <property type="match status" value="1"/>
</dbReference>
<evidence type="ECO:0000256" key="7">
    <source>
        <dbReference type="ARBA" id="ARBA00022840"/>
    </source>
</evidence>
<keyword evidence="9" id="KW-0472">Membrane</keyword>
<feature type="transmembrane region" description="Helical" evidence="9">
    <location>
        <begin position="6"/>
        <end position="28"/>
    </location>
</feature>
<organism evidence="12 13">
    <name type="scientific">Haloferax chudinovii</name>
    <dbReference type="NCBI Taxonomy" id="1109010"/>
    <lineage>
        <taxon>Archaea</taxon>
        <taxon>Methanobacteriati</taxon>
        <taxon>Methanobacteriota</taxon>
        <taxon>Stenosarchaea group</taxon>
        <taxon>Halobacteria</taxon>
        <taxon>Halobacteriales</taxon>
        <taxon>Haloferacaceae</taxon>
        <taxon>Haloferax</taxon>
    </lineage>
</organism>
<dbReference type="SMART" id="SM00387">
    <property type="entry name" value="HATPase_c"/>
    <property type="match status" value="1"/>
</dbReference>
<dbReference type="CDD" id="cd00130">
    <property type="entry name" value="PAS"/>
    <property type="match status" value="1"/>
</dbReference>
<keyword evidence="13" id="KW-1185">Reference proteome</keyword>
<feature type="transmembrane region" description="Helical" evidence="9">
    <location>
        <begin position="183"/>
        <end position="202"/>
    </location>
</feature>
<feature type="region of interest" description="Disordered" evidence="8">
    <location>
        <begin position="540"/>
        <end position="567"/>
    </location>
</feature>
<name>A0ABD5XJ29_9EURY</name>
<feature type="domain" description="Histidine kinase" evidence="10">
    <location>
        <begin position="353"/>
        <end position="577"/>
    </location>
</feature>
<dbReference type="InterPro" id="IPR013656">
    <property type="entry name" value="PAS_4"/>
</dbReference>
<dbReference type="InterPro" id="IPR003661">
    <property type="entry name" value="HisK_dim/P_dom"/>
</dbReference>
<evidence type="ECO:0000256" key="6">
    <source>
        <dbReference type="ARBA" id="ARBA00022777"/>
    </source>
</evidence>
<comment type="caution">
    <text evidence="12">The sequence shown here is derived from an EMBL/GenBank/DDBJ whole genome shotgun (WGS) entry which is preliminary data.</text>
</comment>
<dbReference type="GO" id="GO:0005886">
    <property type="term" value="C:plasma membrane"/>
    <property type="evidence" value="ECO:0007669"/>
    <property type="project" value="UniProtKB-SubCell"/>
</dbReference>
<evidence type="ECO:0000259" key="10">
    <source>
        <dbReference type="PROSITE" id="PS50109"/>
    </source>
</evidence>
<reference evidence="12 13" key="1">
    <citation type="journal article" date="2019" name="Int. J. Syst. Evol. Microbiol.">
        <title>The Global Catalogue of Microorganisms (GCM) 10K type strain sequencing project: providing services to taxonomists for standard genome sequencing and annotation.</title>
        <authorList>
            <consortium name="The Broad Institute Genomics Platform"/>
            <consortium name="The Broad Institute Genome Sequencing Center for Infectious Disease"/>
            <person name="Wu L."/>
            <person name="Ma J."/>
        </authorList>
    </citation>
    <scope>NUCLEOTIDE SEQUENCE [LARGE SCALE GENOMIC DNA]</scope>
    <source>
        <strain evidence="12 13">DSM 26526</strain>
    </source>
</reference>
<feature type="transmembrane region" description="Helical" evidence="9">
    <location>
        <begin position="102"/>
        <end position="127"/>
    </location>
</feature>
<evidence type="ECO:0000256" key="5">
    <source>
        <dbReference type="ARBA" id="ARBA00022741"/>
    </source>
</evidence>
<feature type="transmembrane region" description="Helical" evidence="9">
    <location>
        <begin position="147"/>
        <end position="171"/>
    </location>
</feature>
<dbReference type="PROSITE" id="PS50113">
    <property type="entry name" value="PAC"/>
    <property type="match status" value="1"/>
</dbReference>
<dbReference type="GO" id="GO:0005524">
    <property type="term" value="F:ATP binding"/>
    <property type="evidence" value="ECO:0007669"/>
    <property type="project" value="UniProtKB-KW"/>
</dbReference>
<evidence type="ECO:0000313" key="13">
    <source>
        <dbReference type="Proteomes" id="UP001596460"/>
    </source>
</evidence>
<proteinExistence type="predicted"/>
<dbReference type="CDD" id="cd00075">
    <property type="entry name" value="HATPase"/>
    <property type="match status" value="1"/>
</dbReference>
<dbReference type="EMBL" id="JBHTAB010000005">
    <property type="protein sequence ID" value="MFC7129884.1"/>
    <property type="molecule type" value="Genomic_DNA"/>
</dbReference>
<dbReference type="AlphaFoldDB" id="A0ABD5XJ29"/>
<dbReference type="Pfam" id="PF02518">
    <property type="entry name" value="HATPase_c"/>
    <property type="match status" value="1"/>
</dbReference>
<dbReference type="InterPro" id="IPR004358">
    <property type="entry name" value="Sig_transdc_His_kin-like_C"/>
</dbReference>
<keyword evidence="9" id="KW-1133">Transmembrane helix</keyword>
<keyword evidence="3" id="KW-0597">Phosphoprotein</keyword>
<evidence type="ECO:0000256" key="3">
    <source>
        <dbReference type="ARBA" id="ARBA00022553"/>
    </source>
</evidence>
<evidence type="ECO:0000256" key="2">
    <source>
        <dbReference type="ARBA" id="ARBA00012438"/>
    </source>
</evidence>
<dbReference type="SUPFAM" id="SSF55874">
    <property type="entry name" value="ATPase domain of HSP90 chaperone/DNA topoisomerase II/histidine kinase"/>
    <property type="match status" value="1"/>
</dbReference>
<sequence length="588" mass="62864">MPSVVAVSPLVVLCFVAALVSVSIAAVAWREGTEPGSKSLSVLLFSAALWAGSYGVALTVFDPELRVWFQLPIDIAQAVIAPAWFAFSLSYTGRGELLSRRLVAAVLVFPAITVVAVATNPSHGLLWTNYHIDPVFGAATVRFDPNLWYYLHAVYGYVIIGTGLVLVIEMLVERLSHYREQAVTLAVGSIAPTVAHVAHTFGIGPLQMVNFTPIALAVTGATFGHALYRFQLFGLSPAAGRLGRRAAIDDVAVGILVLDREHRVVDANEAASSLLDVHPDSALDSLSSVLPGVDLDEDRQLVDVTVDRRRRTYEVTLSPVTDQHGRRLGRTVTVSDVTGRVRRRQRLEVLNRVLRHNLRNDMTVVIGYADILAERLPPDQHGPTDTIRTRSNKLLSLGEKARTVERVMAGIDDGSRFDVAATARDRVAELRAAFDAGSVDVAAPESLPVSGSESAAKLLVDELVENALEHGGDDPTVGVSVRAVDADLVVVVEDDGPGVPDYERSVVEAGGESPLQHGSGLGLWAVRWTVDALGGELTFDVRDGRDESDGGDGDATDESASHADTGTTATVRLPFWCRDGADDADAGG</sequence>
<evidence type="ECO:0000313" key="12">
    <source>
        <dbReference type="EMBL" id="MFC7129884.1"/>
    </source>
</evidence>
<dbReference type="PANTHER" id="PTHR44936">
    <property type="entry name" value="SENSOR PROTEIN CREC"/>
    <property type="match status" value="1"/>
</dbReference>
<dbReference type="RefSeq" id="WP_390244636.1">
    <property type="nucleotide sequence ID" value="NZ_JBHTAB010000005.1"/>
</dbReference>
<keyword evidence="7" id="KW-0067">ATP-binding</keyword>
<feature type="transmembrane region" description="Helical" evidence="9">
    <location>
        <begin position="67"/>
        <end position="90"/>
    </location>
</feature>
<dbReference type="PROSITE" id="PS50109">
    <property type="entry name" value="HIS_KIN"/>
    <property type="match status" value="1"/>
</dbReference>
<dbReference type="InterPro" id="IPR036890">
    <property type="entry name" value="HATPase_C_sf"/>
</dbReference>
<dbReference type="InterPro" id="IPR003594">
    <property type="entry name" value="HATPase_dom"/>
</dbReference>
<dbReference type="InterPro" id="IPR031621">
    <property type="entry name" value="HisKA_7TM"/>
</dbReference>
<protein>
    <recommendedName>
        <fullName evidence="2">histidine kinase</fullName>
        <ecNumber evidence="2">2.7.13.3</ecNumber>
    </recommendedName>
</protein>
<dbReference type="GO" id="GO:0004673">
    <property type="term" value="F:protein histidine kinase activity"/>
    <property type="evidence" value="ECO:0007669"/>
    <property type="project" value="UniProtKB-EC"/>
</dbReference>
<dbReference type="InterPro" id="IPR000700">
    <property type="entry name" value="PAS-assoc_C"/>
</dbReference>
<feature type="transmembrane region" description="Helical" evidence="9">
    <location>
        <begin position="40"/>
        <end position="61"/>
    </location>
</feature>
<keyword evidence="5" id="KW-0547">Nucleotide-binding</keyword>
<accession>A0ABD5XJ29</accession>
<keyword evidence="6 12" id="KW-0418">Kinase</keyword>
<gene>
    <name evidence="12" type="ORF">ACFQI8_10790</name>
</gene>
<dbReference type="InterPro" id="IPR035965">
    <property type="entry name" value="PAS-like_dom_sf"/>
</dbReference>
<evidence type="ECO:0000256" key="9">
    <source>
        <dbReference type="SAM" id="Phobius"/>
    </source>
</evidence>
<keyword evidence="9" id="KW-0812">Transmembrane</keyword>
<evidence type="ECO:0000256" key="8">
    <source>
        <dbReference type="SAM" id="MobiDB-lite"/>
    </source>
</evidence>
<dbReference type="PRINTS" id="PR00344">
    <property type="entry name" value="BCTRLSENSOR"/>
</dbReference>